<keyword evidence="1" id="KW-0732">Signal</keyword>
<sequence length="137" mass="15293">MLIMKKLIASLCILATLSCNSTSGGGYKKAEDAQDAGTLFIRSTLDGDFDKAAFYLLKDTTNQLLFDKQQANYKEMSGKEKSSQKAATIRPVAITTENDSTTLYKYYQTSNPADTTTLRIVRRQDTWLVDLKSVIKM</sequence>
<protein>
    <recommendedName>
        <fullName evidence="4">DUF4878 domain-containing protein</fullName>
    </recommendedName>
</protein>
<keyword evidence="3" id="KW-1185">Reference proteome</keyword>
<evidence type="ECO:0000313" key="3">
    <source>
        <dbReference type="Proteomes" id="UP000192796"/>
    </source>
</evidence>
<evidence type="ECO:0008006" key="4">
    <source>
        <dbReference type="Google" id="ProtNLM"/>
    </source>
</evidence>
<dbReference type="EMBL" id="LVYD01000055">
    <property type="protein sequence ID" value="OQP61832.1"/>
    <property type="molecule type" value="Genomic_DNA"/>
</dbReference>
<evidence type="ECO:0000256" key="1">
    <source>
        <dbReference type="SAM" id="SignalP"/>
    </source>
</evidence>
<name>A0A1V9FU13_9BACT</name>
<evidence type="ECO:0000313" key="2">
    <source>
        <dbReference type="EMBL" id="OQP61832.1"/>
    </source>
</evidence>
<reference evidence="2 3" key="1">
    <citation type="submission" date="2016-03" db="EMBL/GenBank/DDBJ databases">
        <title>Niastella vici sp. nov., isolated from farmland soil.</title>
        <authorList>
            <person name="Chen L."/>
            <person name="Wang D."/>
            <person name="Yang S."/>
            <person name="Wang G."/>
        </authorList>
    </citation>
    <scope>NUCLEOTIDE SEQUENCE [LARGE SCALE GENOMIC DNA]</scope>
    <source>
        <strain evidence="2 3">DJ57</strain>
    </source>
</reference>
<dbReference type="Proteomes" id="UP000192796">
    <property type="component" value="Unassembled WGS sequence"/>
</dbReference>
<dbReference type="STRING" id="1703345.A3860_30670"/>
<comment type="caution">
    <text evidence="2">The sequence shown here is derived from an EMBL/GenBank/DDBJ whole genome shotgun (WGS) entry which is preliminary data.</text>
</comment>
<dbReference type="PROSITE" id="PS51257">
    <property type="entry name" value="PROKAR_LIPOPROTEIN"/>
    <property type="match status" value="1"/>
</dbReference>
<gene>
    <name evidence="2" type="ORF">A3860_30670</name>
</gene>
<accession>A0A1V9FU13</accession>
<dbReference type="AlphaFoldDB" id="A0A1V9FU13"/>
<proteinExistence type="predicted"/>
<organism evidence="2 3">
    <name type="scientific">Niastella vici</name>
    <dbReference type="NCBI Taxonomy" id="1703345"/>
    <lineage>
        <taxon>Bacteria</taxon>
        <taxon>Pseudomonadati</taxon>
        <taxon>Bacteroidota</taxon>
        <taxon>Chitinophagia</taxon>
        <taxon>Chitinophagales</taxon>
        <taxon>Chitinophagaceae</taxon>
        <taxon>Niastella</taxon>
    </lineage>
</organism>
<feature type="signal peptide" evidence="1">
    <location>
        <begin position="1"/>
        <end position="21"/>
    </location>
</feature>
<feature type="chain" id="PRO_5010748103" description="DUF4878 domain-containing protein" evidence="1">
    <location>
        <begin position="22"/>
        <end position="137"/>
    </location>
</feature>